<dbReference type="AlphaFoldDB" id="A0A1X2I7B6"/>
<dbReference type="InterPro" id="IPR040410">
    <property type="entry name" value="UPF0658_Golgi"/>
</dbReference>
<name>A0A1X2I7B6_9FUNG</name>
<dbReference type="EMBL" id="MCGE01000023">
    <property type="protein sequence ID" value="ORZ10826.1"/>
    <property type="molecule type" value="Genomic_DNA"/>
</dbReference>
<feature type="transmembrane region" description="Helical" evidence="1">
    <location>
        <begin position="103"/>
        <end position="122"/>
    </location>
</feature>
<keyword evidence="1" id="KW-0812">Transmembrane</keyword>
<sequence length="255" mass="29012">MECVETNKMKGTGQYKDKSLHTNLILQMVLTATIALLFVPTTYVVYKLALDYGWKTYRKVGAHITVQKMYFTVSCFSLILKIDSFFEGLIMIFYALLQMGDGGVMPWIPGAMALLCLFGLFLARKAVSDENHWIMILFIIIQVSFIGVDGWMLYVQTYDTDPWYIILFYGATSLFMAVITLAYSIKCEMNFGKGLKPFVHWSLFGTKRPITSISTDQTLPLDDGDTDYTNYTVDNDLQQAILKQNRSSTNTYPTV</sequence>
<keyword evidence="3" id="KW-1185">Reference proteome</keyword>
<evidence type="ECO:0000313" key="3">
    <source>
        <dbReference type="Proteomes" id="UP000193560"/>
    </source>
</evidence>
<dbReference type="OrthoDB" id="2283706at2759"/>
<keyword evidence="1" id="KW-0472">Membrane</keyword>
<comment type="caution">
    <text evidence="2">The sequence shown here is derived from an EMBL/GenBank/DDBJ whole genome shotgun (WGS) entry which is preliminary data.</text>
</comment>
<proteinExistence type="predicted"/>
<organism evidence="2 3">
    <name type="scientific">Absidia repens</name>
    <dbReference type="NCBI Taxonomy" id="90262"/>
    <lineage>
        <taxon>Eukaryota</taxon>
        <taxon>Fungi</taxon>
        <taxon>Fungi incertae sedis</taxon>
        <taxon>Mucoromycota</taxon>
        <taxon>Mucoromycotina</taxon>
        <taxon>Mucoromycetes</taxon>
        <taxon>Mucorales</taxon>
        <taxon>Cunninghamellaceae</taxon>
        <taxon>Absidia</taxon>
    </lineage>
</organism>
<keyword evidence="1" id="KW-1133">Transmembrane helix</keyword>
<feature type="transmembrane region" description="Helical" evidence="1">
    <location>
        <begin position="134"/>
        <end position="154"/>
    </location>
</feature>
<protein>
    <submittedName>
        <fullName evidence="2">Uncharacterized protein</fullName>
    </submittedName>
</protein>
<dbReference type="PANTHER" id="PTHR34391">
    <property type="entry name" value="UPF0658 GOLGI APPARATUS MEMBRANE PROTEIN C1952.10C-RELATED"/>
    <property type="match status" value="1"/>
</dbReference>
<dbReference type="Proteomes" id="UP000193560">
    <property type="component" value="Unassembled WGS sequence"/>
</dbReference>
<gene>
    <name evidence="2" type="ORF">BCR42DRAFT_422100</name>
</gene>
<dbReference type="PANTHER" id="PTHR34391:SF2">
    <property type="entry name" value="TRP C-TERMINAL DOMAIN-CONTAINING PROTEIN"/>
    <property type="match status" value="1"/>
</dbReference>
<reference evidence="2 3" key="1">
    <citation type="submission" date="2016-07" db="EMBL/GenBank/DDBJ databases">
        <title>Pervasive Adenine N6-methylation of Active Genes in Fungi.</title>
        <authorList>
            <consortium name="DOE Joint Genome Institute"/>
            <person name="Mondo S.J."/>
            <person name="Dannebaum R.O."/>
            <person name="Kuo R.C."/>
            <person name="Labutti K."/>
            <person name="Haridas S."/>
            <person name="Kuo A."/>
            <person name="Salamov A."/>
            <person name="Ahrendt S.R."/>
            <person name="Lipzen A."/>
            <person name="Sullivan W."/>
            <person name="Andreopoulos W.B."/>
            <person name="Clum A."/>
            <person name="Lindquist E."/>
            <person name="Daum C."/>
            <person name="Ramamoorthy G.K."/>
            <person name="Gryganskyi A."/>
            <person name="Culley D."/>
            <person name="Magnuson J.K."/>
            <person name="James T.Y."/>
            <person name="O'Malley M.A."/>
            <person name="Stajich J.E."/>
            <person name="Spatafora J.W."/>
            <person name="Visel A."/>
            <person name="Grigoriev I.V."/>
        </authorList>
    </citation>
    <scope>NUCLEOTIDE SEQUENCE [LARGE SCALE GENOMIC DNA]</scope>
    <source>
        <strain evidence="2 3">NRRL 1336</strain>
    </source>
</reference>
<feature type="transmembrane region" description="Helical" evidence="1">
    <location>
        <begin position="166"/>
        <end position="185"/>
    </location>
</feature>
<dbReference type="STRING" id="90262.A0A1X2I7B6"/>
<evidence type="ECO:0000313" key="2">
    <source>
        <dbReference type="EMBL" id="ORZ10826.1"/>
    </source>
</evidence>
<evidence type="ECO:0000256" key="1">
    <source>
        <dbReference type="SAM" id="Phobius"/>
    </source>
</evidence>
<accession>A0A1X2I7B6</accession>
<feature type="transmembrane region" description="Helical" evidence="1">
    <location>
        <begin position="70"/>
        <end position="97"/>
    </location>
</feature>
<dbReference type="GO" id="GO:0005794">
    <property type="term" value="C:Golgi apparatus"/>
    <property type="evidence" value="ECO:0007669"/>
    <property type="project" value="TreeGrafter"/>
</dbReference>
<feature type="transmembrane region" description="Helical" evidence="1">
    <location>
        <begin position="24"/>
        <end position="49"/>
    </location>
</feature>